<accession>A0A8G1ZG73</accession>
<dbReference type="InterPro" id="IPR036390">
    <property type="entry name" value="WH_DNA-bd_sf"/>
</dbReference>
<name>A0A8G1ZG73_9SPHN</name>
<dbReference type="Gene3D" id="1.10.10.10">
    <property type="entry name" value="Winged helix-like DNA-binding domain superfamily/Winged helix DNA-binding domain"/>
    <property type="match status" value="1"/>
</dbReference>
<proteinExistence type="predicted"/>
<dbReference type="Pfam" id="PF02082">
    <property type="entry name" value="Rrf2"/>
    <property type="match status" value="1"/>
</dbReference>
<evidence type="ECO:0000313" key="3">
    <source>
        <dbReference type="Proteomes" id="UP000291572"/>
    </source>
</evidence>
<comment type="caution">
    <text evidence="2">The sequence shown here is derived from an EMBL/GenBank/DDBJ whole genome shotgun (WGS) entry which is preliminary data.</text>
</comment>
<dbReference type="Proteomes" id="UP000291572">
    <property type="component" value="Unassembled WGS sequence"/>
</dbReference>
<organism evidence="2 3">
    <name type="scientific">Sphingobium cupriresistens</name>
    <dbReference type="NCBI Taxonomy" id="1132417"/>
    <lineage>
        <taxon>Bacteria</taxon>
        <taxon>Pseudomonadati</taxon>
        <taxon>Pseudomonadota</taxon>
        <taxon>Alphaproteobacteria</taxon>
        <taxon>Sphingomonadales</taxon>
        <taxon>Sphingomonadaceae</taxon>
        <taxon>Sphingobium</taxon>
    </lineage>
</organism>
<dbReference type="InterPro" id="IPR000944">
    <property type="entry name" value="Tscrpt_reg_Rrf2"/>
</dbReference>
<dbReference type="GO" id="GO:0003700">
    <property type="term" value="F:DNA-binding transcription factor activity"/>
    <property type="evidence" value="ECO:0007669"/>
    <property type="project" value="TreeGrafter"/>
</dbReference>
<dbReference type="OrthoDB" id="9802344at2"/>
<dbReference type="PANTHER" id="PTHR33221">
    <property type="entry name" value="WINGED HELIX-TURN-HELIX TRANSCRIPTIONAL REGULATOR, RRF2 FAMILY"/>
    <property type="match status" value="1"/>
</dbReference>
<keyword evidence="1" id="KW-0238">DNA-binding</keyword>
<dbReference type="AlphaFoldDB" id="A0A8G1ZG73"/>
<sequence>MTLATADRHLSVDEIAQRFRISRNHLAKVVQGLQAAGLVETFRGRGGGMRLARPAETITVGEVVRRFENLDAFVSCFAAGSGCVINGMCGLKPLLSEAMEDFLARLDQRRISELVPDVRAFRERLLREPQPSPA</sequence>
<dbReference type="EMBL" id="SEOO01000016">
    <property type="protein sequence ID" value="RYM10736.1"/>
    <property type="molecule type" value="Genomic_DNA"/>
</dbReference>
<dbReference type="NCBIfam" id="TIGR00738">
    <property type="entry name" value="rrf2_super"/>
    <property type="match status" value="1"/>
</dbReference>
<dbReference type="PROSITE" id="PS51197">
    <property type="entry name" value="HTH_RRF2_2"/>
    <property type="match status" value="1"/>
</dbReference>
<gene>
    <name evidence="2" type="ORF">EWH12_11380</name>
</gene>
<evidence type="ECO:0000256" key="1">
    <source>
        <dbReference type="ARBA" id="ARBA00023125"/>
    </source>
</evidence>
<dbReference type="PANTHER" id="PTHR33221:SF4">
    <property type="entry name" value="HTH-TYPE TRANSCRIPTIONAL REPRESSOR NSRR"/>
    <property type="match status" value="1"/>
</dbReference>
<dbReference type="SUPFAM" id="SSF46785">
    <property type="entry name" value="Winged helix' DNA-binding domain"/>
    <property type="match status" value="1"/>
</dbReference>
<reference evidence="2 3" key="1">
    <citation type="submission" date="2019-02" db="EMBL/GenBank/DDBJ databases">
        <authorList>
            <person name="Feng G."/>
        </authorList>
    </citation>
    <scope>NUCLEOTIDE SEQUENCE [LARGE SCALE GENOMIC DNA]</scope>
    <source>
        <strain evidence="2 3">CCTCC AB 2011146</strain>
    </source>
</reference>
<dbReference type="InterPro" id="IPR036388">
    <property type="entry name" value="WH-like_DNA-bd_sf"/>
</dbReference>
<dbReference type="GO" id="GO:0005829">
    <property type="term" value="C:cytosol"/>
    <property type="evidence" value="ECO:0007669"/>
    <property type="project" value="TreeGrafter"/>
</dbReference>
<evidence type="ECO:0000313" key="2">
    <source>
        <dbReference type="EMBL" id="RYM10736.1"/>
    </source>
</evidence>
<protein>
    <submittedName>
        <fullName evidence="2">Rrf2 family transcriptional regulator</fullName>
    </submittedName>
</protein>
<dbReference type="GO" id="GO:0003677">
    <property type="term" value="F:DNA binding"/>
    <property type="evidence" value="ECO:0007669"/>
    <property type="project" value="UniProtKB-KW"/>
</dbReference>